<organism evidence="1">
    <name type="scientific">uncultured Thermomicrobiales bacterium</name>
    <dbReference type="NCBI Taxonomy" id="1645740"/>
    <lineage>
        <taxon>Bacteria</taxon>
        <taxon>Pseudomonadati</taxon>
        <taxon>Thermomicrobiota</taxon>
        <taxon>Thermomicrobia</taxon>
        <taxon>Thermomicrobiales</taxon>
        <taxon>environmental samples</taxon>
    </lineage>
</organism>
<evidence type="ECO:0000313" key="1">
    <source>
        <dbReference type="EMBL" id="CAA9542554.1"/>
    </source>
</evidence>
<dbReference type="AlphaFoldDB" id="A0A6J4U9P7"/>
<gene>
    <name evidence="1" type="ORF">AVDCRST_MAG88-137</name>
</gene>
<accession>A0A6J4U9P7</accession>
<reference evidence="1" key="1">
    <citation type="submission" date="2020-02" db="EMBL/GenBank/DDBJ databases">
        <authorList>
            <person name="Meier V. D."/>
        </authorList>
    </citation>
    <scope>NUCLEOTIDE SEQUENCE</scope>
    <source>
        <strain evidence="1">AVDCRST_MAG88</strain>
    </source>
</reference>
<protein>
    <submittedName>
        <fullName evidence="1">Uncharacterized protein</fullName>
    </submittedName>
</protein>
<name>A0A6J4U9P7_9BACT</name>
<sequence>MDHERWGADCPTLPSRARAGFHDNAVGHRRRQVTGAIDVASRAFAQSGSSKGRESPA</sequence>
<proteinExistence type="predicted"/>
<dbReference type="EMBL" id="CADCWM010000043">
    <property type="protein sequence ID" value="CAA9542554.1"/>
    <property type="molecule type" value="Genomic_DNA"/>
</dbReference>